<dbReference type="InterPro" id="IPR036770">
    <property type="entry name" value="Ankyrin_rpt-contain_sf"/>
</dbReference>
<dbReference type="InterPro" id="IPR000845">
    <property type="entry name" value="Nucleoside_phosphorylase_d"/>
</dbReference>
<evidence type="ECO:0000259" key="5">
    <source>
        <dbReference type="Pfam" id="PF24883"/>
    </source>
</evidence>
<dbReference type="Pfam" id="PF24883">
    <property type="entry name" value="NPHP3_N"/>
    <property type="match status" value="1"/>
</dbReference>
<dbReference type="GO" id="GO:0003824">
    <property type="term" value="F:catalytic activity"/>
    <property type="evidence" value="ECO:0007669"/>
    <property type="project" value="InterPro"/>
</dbReference>
<evidence type="ECO:0000256" key="2">
    <source>
        <dbReference type="PROSITE-ProRule" id="PRU00023"/>
    </source>
</evidence>
<feature type="repeat" description="ANK" evidence="2">
    <location>
        <begin position="941"/>
        <end position="973"/>
    </location>
</feature>
<dbReference type="SUPFAM" id="SSF53167">
    <property type="entry name" value="Purine and uridine phosphorylases"/>
    <property type="match status" value="1"/>
</dbReference>
<dbReference type="PROSITE" id="PS50088">
    <property type="entry name" value="ANK_REPEAT"/>
    <property type="match status" value="5"/>
</dbReference>
<dbReference type="InterPro" id="IPR027417">
    <property type="entry name" value="P-loop_NTPase"/>
</dbReference>
<comment type="caution">
    <text evidence="6">The sequence shown here is derived from an EMBL/GenBank/DDBJ whole genome shotgun (WGS) entry which is preliminary data.</text>
</comment>
<evidence type="ECO:0000256" key="1">
    <source>
        <dbReference type="ARBA" id="ARBA00022737"/>
    </source>
</evidence>
<feature type="repeat" description="ANK" evidence="2">
    <location>
        <begin position="1149"/>
        <end position="1181"/>
    </location>
</feature>
<feature type="domain" description="GPI inositol-deacylase winged helix" evidence="4">
    <location>
        <begin position="683"/>
        <end position="762"/>
    </location>
</feature>
<dbReference type="Proteomes" id="UP001187734">
    <property type="component" value="Unassembled WGS sequence"/>
</dbReference>
<dbReference type="InterPro" id="IPR054471">
    <property type="entry name" value="GPIID_WHD"/>
</dbReference>
<evidence type="ECO:0000313" key="6">
    <source>
        <dbReference type="EMBL" id="SPJ79524.1"/>
    </source>
</evidence>
<name>A0AAE8SJG9_9HYPO</name>
<feature type="domain" description="Nephrocystin 3-like N-terminal" evidence="5">
    <location>
        <begin position="399"/>
        <end position="562"/>
    </location>
</feature>
<dbReference type="SMART" id="SM00248">
    <property type="entry name" value="ANK"/>
    <property type="match status" value="10"/>
</dbReference>
<gene>
    <name evidence="6" type="ORF">FTOL_07915</name>
</gene>
<proteinExistence type="predicted"/>
<dbReference type="InterPro" id="IPR002110">
    <property type="entry name" value="Ankyrin_rpt"/>
</dbReference>
<keyword evidence="2" id="KW-0040">ANK repeat</keyword>
<keyword evidence="1" id="KW-0677">Repeat</keyword>
<protein>
    <recommendedName>
        <fullName evidence="8">Nucleoside phosphorylase domain-containing protein</fullName>
    </recommendedName>
</protein>
<evidence type="ECO:0008006" key="8">
    <source>
        <dbReference type="Google" id="ProtNLM"/>
    </source>
</evidence>
<dbReference type="Pfam" id="PF22939">
    <property type="entry name" value="WHD_GPIID"/>
    <property type="match status" value="1"/>
</dbReference>
<dbReference type="InterPro" id="IPR053137">
    <property type="entry name" value="NLR-like"/>
</dbReference>
<feature type="repeat" description="ANK" evidence="2">
    <location>
        <begin position="1005"/>
        <end position="1037"/>
    </location>
</feature>
<sequence>MATTQRTPQITIQARSRDEYTVGWVCALPKEQTAAIAMLDQRHAGLPKPSKDPNTYTLGSIGRHNIVIVCLPKGRIGNIPAATLATFMVSTFPSIRFGLMVGIGGGVPPKVRLGDVVVSTPVGQSPGVIQWDFGKAKEGGSFERSGSLNNPPTLLLTALTELESEHEMKGSRIQEYLDELKEKYPRLVPRYLRSDSLEDVLFKANYGHVAESKDCGPISSSEDEDEGEASCRFCDKSQTCRRKPRDMRVHCGLIASGNQVIKDAAFRDKLNKDLGGHILCIEMEAAGLVNDFPCIVIRGICDYADSHKNKDWQEHAAAVAAAFAKELLQSIQPCDVDGELPVKELLNQVCDDISTIRENTMHTRAQLNKKEDAEILDWLTPINYGQKHSDYLSIRQPETGNWLLNSEEFLGWVAASKQTLFCPGIPGAGKTVLTSVVVDFLESNFVNNAEIAITYIYCSFLPQEEQKLDGLLMSLLKQLIQCRAALPESVRSLYNQHKAKRTRPTLNKILALLQSVMDLYSKIFIVVDALDEYRALDECQSFLSELFNLQKNYQTNIFATSRHIPEIINSFKDNSSREIEIRANPGDVAIYLKGDIGQLPSCVKKNRQLQEEVITGISGAVDGIFLLAKLYLDSLVDKLAPNEIRSAIETFRKEGQISDQDQRDEVLAGAYGKVMERINGQMLGMRRLAAKVLLWITHAKRQLTTSELQHALATRTGKFELDDGDLTPIEDMVSVCAGLVTIDKESGTIRLVHYTAQQYLERSQHSWFPYASSEITTNPTPFCTCLVTNKERGQTIRPMDANTMIATSCLTYLLFSAFDVDFCDLDAYLQGGKSGKQTYPLLNYCMEYGALYARLASPEPPCVAQFFSSQSNIAKSWLLFAAINGGPQAETTAEWLLERGACIDTKDSKWKTPLHHAVLNGWRRCVQLLLQRGASLDPDSDNMTPFHYTVRNGDRETAQIFLDFGTPVDLTVRRRIFTGMIQNDRATYRVQDDEQNPVPNGSTETGLTSLHLATLTGSRKMTEYLLEQGADPNYASDYGETPLHLTLKQDLFGPSCSANRDFWNDSETRIEGVLEYVEDEEYLSTRGWVDEVRSDIFNLLLEQPGIDVNAQDTSGASLLHIVSGVYRASKFMIQRLIEKRARVSIRNNEGQTPLHLACQDGNIDAVDVLLASGADPTECDETGANTLHYAARRQHEETIRNLIDHVPESTREDFAKSKDKHGQNALHYLWKKSSCTGIDSLKFLLELSADVNELDQEGMSPIATFLRKGAFRPRDDDLETLRLLFGHGADASFKTKEGLNLAHLAATSGRASPNLLRILANQKVDVRARDDQGRTALHHGAISGKLTKETLYCLRDEFKLSTELLDAQGKTPLAYAVEKGQKHHHRKIFQPGRWAKIEALLRE</sequence>
<dbReference type="PRINTS" id="PR01415">
    <property type="entry name" value="ANKYRIN"/>
</dbReference>
<evidence type="ECO:0000313" key="7">
    <source>
        <dbReference type="Proteomes" id="UP001187734"/>
    </source>
</evidence>
<evidence type="ECO:0000259" key="4">
    <source>
        <dbReference type="Pfam" id="PF22939"/>
    </source>
</evidence>
<feature type="repeat" description="ANK" evidence="2">
    <location>
        <begin position="1297"/>
        <end position="1331"/>
    </location>
</feature>
<dbReference type="PANTHER" id="PTHR46082:SF11">
    <property type="entry name" value="AAA+ ATPASE DOMAIN-CONTAINING PROTEIN-RELATED"/>
    <property type="match status" value="1"/>
</dbReference>
<keyword evidence="7" id="KW-1185">Reference proteome</keyword>
<dbReference type="PANTHER" id="PTHR46082">
    <property type="entry name" value="ATP/GTP-BINDING PROTEIN-RELATED"/>
    <property type="match status" value="1"/>
</dbReference>
<dbReference type="Pfam" id="PF00023">
    <property type="entry name" value="Ank"/>
    <property type="match status" value="1"/>
</dbReference>
<reference evidence="6" key="1">
    <citation type="submission" date="2018-03" db="EMBL/GenBank/DDBJ databases">
        <authorList>
            <person name="Guldener U."/>
        </authorList>
    </citation>
    <scope>NUCLEOTIDE SEQUENCE</scope>
</reference>
<feature type="domain" description="Nucleoside phosphorylase" evidence="3">
    <location>
        <begin position="23"/>
        <end position="328"/>
    </location>
</feature>
<dbReference type="GO" id="GO:0009116">
    <property type="term" value="P:nucleoside metabolic process"/>
    <property type="evidence" value="ECO:0007669"/>
    <property type="project" value="InterPro"/>
</dbReference>
<dbReference type="SUPFAM" id="SSF48403">
    <property type="entry name" value="Ankyrin repeat"/>
    <property type="match status" value="2"/>
</dbReference>
<dbReference type="InterPro" id="IPR035994">
    <property type="entry name" value="Nucleoside_phosphorylase_sf"/>
</dbReference>
<feature type="repeat" description="ANK" evidence="2">
    <location>
        <begin position="909"/>
        <end position="941"/>
    </location>
</feature>
<evidence type="ECO:0000259" key="3">
    <source>
        <dbReference type="Pfam" id="PF01048"/>
    </source>
</evidence>
<dbReference type="PROSITE" id="PS50297">
    <property type="entry name" value="ANK_REP_REGION"/>
    <property type="match status" value="4"/>
</dbReference>
<dbReference type="InterPro" id="IPR056884">
    <property type="entry name" value="NPHP3-like_N"/>
</dbReference>
<organism evidence="6 7">
    <name type="scientific">Fusarium torulosum</name>
    <dbReference type="NCBI Taxonomy" id="33205"/>
    <lineage>
        <taxon>Eukaryota</taxon>
        <taxon>Fungi</taxon>
        <taxon>Dikarya</taxon>
        <taxon>Ascomycota</taxon>
        <taxon>Pezizomycotina</taxon>
        <taxon>Sordariomycetes</taxon>
        <taxon>Hypocreomycetidae</taxon>
        <taxon>Hypocreales</taxon>
        <taxon>Nectriaceae</taxon>
        <taxon>Fusarium</taxon>
    </lineage>
</organism>
<accession>A0AAE8SJG9</accession>
<dbReference type="EMBL" id="ONZP01000270">
    <property type="protein sequence ID" value="SPJ79524.1"/>
    <property type="molecule type" value="Genomic_DNA"/>
</dbReference>
<dbReference type="Gene3D" id="1.25.40.20">
    <property type="entry name" value="Ankyrin repeat-containing domain"/>
    <property type="match status" value="3"/>
</dbReference>
<dbReference type="SUPFAM" id="SSF52540">
    <property type="entry name" value="P-loop containing nucleoside triphosphate hydrolases"/>
    <property type="match status" value="1"/>
</dbReference>
<dbReference type="Gene3D" id="3.40.50.300">
    <property type="entry name" value="P-loop containing nucleotide triphosphate hydrolases"/>
    <property type="match status" value="1"/>
</dbReference>
<dbReference type="Gene3D" id="3.40.50.1580">
    <property type="entry name" value="Nucleoside phosphorylase domain"/>
    <property type="match status" value="1"/>
</dbReference>
<dbReference type="Pfam" id="PF01048">
    <property type="entry name" value="PNP_UDP_1"/>
    <property type="match status" value="1"/>
</dbReference>
<dbReference type="Pfam" id="PF12796">
    <property type="entry name" value="Ank_2"/>
    <property type="match status" value="3"/>
</dbReference>